<gene>
    <name evidence="2" type="ORF">KIW84_032453</name>
</gene>
<proteinExistence type="predicted"/>
<dbReference type="AlphaFoldDB" id="A0A9D4XUX2"/>
<accession>A0A9D4XUX2</accession>
<evidence type="ECO:0000256" key="1">
    <source>
        <dbReference type="SAM" id="MobiDB-lite"/>
    </source>
</evidence>
<name>A0A9D4XUX2_PEA</name>
<keyword evidence="3" id="KW-1185">Reference proteome</keyword>
<feature type="compositionally biased region" description="Polar residues" evidence="1">
    <location>
        <begin position="192"/>
        <end position="204"/>
    </location>
</feature>
<feature type="compositionally biased region" description="Basic residues" evidence="1">
    <location>
        <begin position="223"/>
        <end position="232"/>
    </location>
</feature>
<dbReference type="Gramene" id="Psat03G0245300-T1">
    <property type="protein sequence ID" value="KAI5427032.1"/>
    <property type="gene ID" value="KIW84_032453"/>
</dbReference>
<comment type="caution">
    <text evidence="2">The sequence shown here is derived from an EMBL/GenBank/DDBJ whole genome shotgun (WGS) entry which is preliminary data.</text>
</comment>
<reference evidence="2 3" key="1">
    <citation type="journal article" date="2022" name="Nat. Genet.">
        <title>Improved pea reference genome and pan-genome highlight genomic features and evolutionary characteristics.</title>
        <authorList>
            <person name="Yang T."/>
            <person name="Liu R."/>
            <person name="Luo Y."/>
            <person name="Hu S."/>
            <person name="Wang D."/>
            <person name="Wang C."/>
            <person name="Pandey M.K."/>
            <person name="Ge S."/>
            <person name="Xu Q."/>
            <person name="Li N."/>
            <person name="Li G."/>
            <person name="Huang Y."/>
            <person name="Saxena R.K."/>
            <person name="Ji Y."/>
            <person name="Li M."/>
            <person name="Yan X."/>
            <person name="He Y."/>
            <person name="Liu Y."/>
            <person name="Wang X."/>
            <person name="Xiang C."/>
            <person name="Varshney R.K."/>
            <person name="Ding H."/>
            <person name="Gao S."/>
            <person name="Zong X."/>
        </authorList>
    </citation>
    <scope>NUCLEOTIDE SEQUENCE [LARGE SCALE GENOMIC DNA]</scope>
    <source>
        <strain evidence="2 3">cv. Zhongwan 6</strain>
    </source>
</reference>
<feature type="region of interest" description="Disordered" evidence="1">
    <location>
        <begin position="190"/>
        <end position="251"/>
    </location>
</feature>
<organism evidence="2 3">
    <name type="scientific">Pisum sativum</name>
    <name type="common">Garden pea</name>
    <name type="synonym">Lathyrus oleraceus</name>
    <dbReference type="NCBI Taxonomy" id="3888"/>
    <lineage>
        <taxon>Eukaryota</taxon>
        <taxon>Viridiplantae</taxon>
        <taxon>Streptophyta</taxon>
        <taxon>Embryophyta</taxon>
        <taxon>Tracheophyta</taxon>
        <taxon>Spermatophyta</taxon>
        <taxon>Magnoliopsida</taxon>
        <taxon>eudicotyledons</taxon>
        <taxon>Gunneridae</taxon>
        <taxon>Pentapetalae</taxon>
        <taxon>rosids</taxon>
        <taxon>fabids</taxon>
        <taxon>Fabales</taxon>
        <taxon>Fabaceae</taxon>
        <taxon>Papilionoideae</taxon>
        <taxon>50 kb inversion clade</taxon>
        <taxon>NPAAA clade</taxon>
        <taxon>Hologalegina</taxon>
        <taxon>IRL clade</taxon>
        <taxon>Fabeae</taxon>
        <taxon>Lathyrus</taxon>
    </lineage>
</organism>
<protein>
    <submittedName>
        <fullName evidence="2">Uncharacterized protein</fullName>
    </submittedName>
</protein>
<evidence type="ECO:0000313" key="2">
    <source>
        <dbReference type="EMBL" id="KAI5427032.1"/>
    </source>
</evidence>
<sequence length="251" mass="28807">MKSLKEIPQGIIQWLLTWSMGEVLQVHHPYNGLQFVVDIGKKLFHMVFGIFWEYPVDAYKICYRNNASLINGMNVWPTVDVEDILPPKYKKGSGRPNKLRFIEHDEIRSRMSRPGVTYRSTKCDQFGHNSRKCKSNEQDLHALNRKSKNDVENDGACMVSKAVGNDDESVEHDWNDPEIDTIIEEMVGSYDDQPSQEHQSQVCNPTPVPEPIPPTKTMPKTAKVAKKKHMAPKRYSDRLKTIWRSSNNVGP</sequence>
<feature type="compositionally biased region" description="Pro residues" evidence="1">
    <location>
        <begin position="206"/>
        <end position="216"/>
    </location>
</feature>
<dbReference type="EMBL" id="JAMSHJ010000003">
    <property type="protein sequence ID" value="KAI5427032.1"/>
    <property type="molecule type" value="Genomic_DNA"/>
</dbReference>
<evidence type="ECO:0000313" key="3">
    <source>
        <dbReference type="Proteomes" id="UP001058974"/>
    </source>
</evidence>
<dbReference type="Proteomes" id="UP001058974">
    <property type="component" value="Chromosome 3"/>
</dbReference>